<proteinExistence type="predicted"/>
<dbReference type="OrthoDB" id="6748606at2759"/>
<comment type="caution">
    <text evidence="1">The sequence shown here is derived from an EMBL/GenBank/DDBJ whole genome shotgun (WGS) entry which is preliminary data.</text>
</comment>
<name>A0A9P0DCI3_9CUCU</name>
<reference evidence="1" key="1">
    <citation type="submission" date="2022-01" db="EMBL/GenBank/DDBJ databases">
        <authorList>
            <person name="King R."/>
        </authorList>
    </citation>
    <scope>NUCLEOTIDE SEQUENCE</scope>
</reference>
<keyword evidence="2" id="KW-1185">Reference proteome</keyword>
<dbReference type="Proteomes" id="UP001153636">
    <property type="component" value="Unassembled WGS sequence"/>
</dbReference>
<dbReference type="EMBL" id="CAKMHV010000001">
    <property type="protein sequence ID" value="CAH1115844.1"/>
    <property type="molecule type" value="Genomic_DNA"/>
</dbReference>
<protein>
    <submittedName>
        <fullName evidence="1">Uncharacterized protein</fullName>
    </submittedName>
</protein>
<dbReference type="AlphaFoldDB" id="A0A9P0DCI3"/>
<organism evidence="1 2">
    <name type="scientific">Psylliodes chrysocephalus</name>
    <dbReference type="NCBI Taxonomy" id="3402493"/>
    <lineage>
        <taxon>Eukaryota</taxon>
        <taxon>Metazoa</taxon>
        <taxon>Ecdysozoa</taxon>
        <taxon>Arthropoda</taxon>
        <taxon>Hexapoda</taxon>
        <taxon>Insecta</taxon>
        <taxon>Pterygota</taxon>
        <taxon>Neoptera</taxon>
        <taxon>Endopterygota</taxon>
        <taxon>Coleoptera</taxon>
        <taxon>Polyphaga</taxon>
        <taxon>Cucujiformia</taxon>
        <taxon>Chrysomeloidea</taxon>
        <taxon>Chrysomelidae</taxon>
        <taxon>Galerucinae</taxon>
        <taxon>Alticini</taxon>
        <taxon>Psylliodes</taxon>
    </lineage>
</organism>
<evidence type="ECO:0000313" key="2">
    <source>
        <dbReference type="Proteomes" id="UP001153636"/>
    </source>
</evidence>
<gene>
    <name evidence="1" type="ORF">PSYICH_LOCUS15727</name>
</gene>
<sequence length="121" mass="14235">MHQCTLVLIKFSEYALTKLSISYISSGKLQTDNLERRFGEYRGLSGCNYNVSFRHVLESEKKIRINKLFHYIKDNNLPLTLNNTKHSSEQAEHNYTCLFFHRFVATVAALNVLRWIRYIFG</sequence>
<evidence type="ECO:0000313" key="1">
    <source>
        <dbReference type="EMBL" id="CAH1115844.1"/>
    </source>
</evidence>
<accession>A0A9P0DCI3</accession>